<comment type="caution">
    <text evidence="1">The sequence shown here is derived from an EMBL/GenBank/DDBJ whole genome shotgun (WGS) entry which is preliminary data.</text>
</comment>
<sequence length="67" mass="7526">MLEIILNQKVLSVESGTTLERLFDSLSVETKGCAVAIDNQIVPRTHWHEFELYNHVDINLFQAIAGG</sequence>
<organism evidence="1 2">
    <name type="scientific">Vibrio hippocampi</name>
    <dbReference type="NCBI Taxonomy" id="654686"/>
    <lineage>
        <taxon>Bacteria</taxon>
        <taxon>Pseudomonadati</taxon>
        <taxon>Pseudomonadota</taxon>
        <taxon>Gammaproteobacteria</taxon>
        <taxon>Vibrionales</taxon>
        <taxon>Vibrionaceae</taxon>
        <taxon>Vibrio</taxon>
    </lineage>
</organism>
<dbReference type="RefSeq" id="WP_237483159.1">
    <property type="nucleotide sequence ID" value="NZ_CAKLCM010000001.1"/>
</dbReference>
<name>A0ABM8ZFR1_9VIBR</name>
<dbReference type="InterPro" id="IPR016155">
    <property type="entry name" value="Mopterin_synth/thiamin_S_b"/>
</dbReference>
<evidence type="ECO:0000313" key="2">
    <source>
        <dbReference type="Proteomes" id="UP000838160"/>
    </source>
</evidence>
<protein>
    <submittedName>
        <fullName evidence="1">Sulfur carrier protein ThiS</fullName>
    </submittedName>
</protein>
<keyword evidence="2" id="KW-1185">Reference proteome</keyword>
<dbReference type="PANTHER" id="PTHR34472">
    <property type="entry name" value="SULFUR CARRIER PROTEIN THIS"/>
    <property type="match status" value="1"/>
</dbReference>
<dbReference type="NCBIfam" id="TIGR01683">
    <property type="entry name" value="thiS"/>
    <property type="match status" value="1"/>
</dbReference>
<dbReference type="SUPFAM" id="SSF54285">
    <property type="entry name" value="MoaD/ThiS"/>
    <property type="match status" value="1"/>
</dbReference>
<dbReference type="Pfam" id="PF02597">
    <property type="entry name" value="ThiS"/>
    <property type="match status" value="1"/>
</dbReference>
<reference evidence="1" key="1">
    <citation type="submission" date="2021-12" db="EMBL/GenBank/DDBJ databases">
        <authorList>
            <person name="Rodrigo-Torres L."/>
            <person name="Arahal R. D."/>
            <person name="Lucena T."/>
        </authorList>
    </citation>
    <scope>NUCLEOTIDE SEQUENCE</scope>
    <source>
        <strain evidence="1">CECT 8226</strain>
    </source>
</reference>
<dbReference type="InterPro" id="IPR003749">
    <property type="entry name" value="ThiS/MoaD-like"/>
</dbReference>
<dbReference type="Proteomes" id="UP000838160">
    <property type="component" value="Unassembled WGS sequence"/>
</dbReference>
<evidence type="ECO:0000313" key="1">
    <source>
        <dbReference type="EMBL" id="CAH0524233.1"/>
    </source>
</evidence>
<proteinExistence type="predicted"/>
<dbReference type="Gene3D" id="3.10.20.30">
    <property type="match status" value="1"/>
</dbReference>
<dbReference type="EMBL" id="CAKLCM010000001">
    <property type="protein sequence ID" value="CAH0524233.1"/>
    <property type="molecule type" value="Genomic_DNA"/>
</dbReference>
<gene>
    <name evidence="1" type="primary">thiS</name>
    <name evidence="1" type="ORF">VHP8226_00026</name>
</gene>
<dbReference type="InterPro" id="IPR012675">
    <property type="entry name" value="Beta-grasp_dom_sf"/>
</dbReference>
<accession>A0ABM8ZFR1</accession>
<dbReference type="PANTHER" id="PTHR34472:SF1">
    <property type="entry name" value="SULFUR CARRIER PROTEIN THIS"/>
    <property type="match status" value="1"/>
</dbReference>
<dbReference type="CDD" id="cd00565">
    <property type="entry name" value="Ubl_ThiS"/>
    <property type="match status" value="1"/>
</dbReference>
<dbReference type="InterPro" id="IPR010035">
    <property type="entry name" value="Thi_S"/>
</dbReference>